<evidence type="ECO:0000256" key="5">
    <source>
        <dbReference type="ARBA" id="ARBA00022475"/>
    </source>
</evidence>
<feature type="transmembrane region" description="Helical" evidence="12">
    <location>
        <begin position="121"/>
        <end position="138"/>
    </location>
</feature>
<feature type="transmembrane region" description="Helical" evidence="12">
    <location>
        <begin position="273"/>
        <end position="295"/>
    </location>
</feature>
<evidence type="ECO:0000256" key="13">
    <source>
        <dbReference type="SAM" id="SignalP"/>
    </source>
</evidence>
<dbReference type="CDD" id="cd17487">
    <property type="entry name" value="MFS_MFSD5_like"/>
    <property type="match status" value="1"/>
</dbReference>
<dbReference type="GO" id="GO:0005886">
    <property type="term" value="C:plasma membrane"/>
    <property type="evidence" value="ECO:0007669"/>
    <property type="project" value="UniProtKB-SubCell"/>
</dbReference>
<dbReference type="EMBL" id="QGMI01000482">
    <property type="protein sequence ID" value="TVY39978.1"/>
    <property type="molecule type" value="Genomic_DNA"/>
</dbReference>
<evidence type="ECO:0000313" key="14">
    <source>
        <dbReference type="EMBL" id="TVY39978.1"/>
    </source>
</evidence>
<evidence type="ECO:0000256" key="4">
    <source>
        <dbReference type="ARBA" id="ARBA00022448"/>
    </source>
</evidence>
<evidence type="ECO:0000256" key="10">
    <source>
        <dbReference type="ARBA" id="ARBA00030646"/>
    </source>
</evidence>
<comment type="subcellular location">
    <subcellularLocation>
        <location evidence="2">Cell membrane</location>
        <topology evidence="2">Multi-pass membrane protein</topology>
    </subcellularLocation>
</comment>
<dbReference type="GO" id="GO:0006811">
    <property type="term" value="P:monoatomic ion transport"/>
    <property type="evidence" value="ECO:0007669"/>
    <property type="project" value="UniProtKB-KW"/>
</dbReference>
<evidence type="ECO:0000313" key="15">
    <source>
        <dbReference type="Proteomes" id="UP000443090"/>
    </source>
</evidence>
<feature type="transmembrane region" description="Helical" evidence="12">
    <location>
        <begin position="344"/>
        <end position="361"/>
    </location>
</feature>
<dbReference type="Pfam" id="PF05631">
    <property type="entry name" value="MFS_5"/>
    <property type="match status" value="1"/>
</dbReference>
<feature type="transmembrane region" description="Helical" evidence="12">
    <location>
        <begin position="90"/>
        <end position="109"/>
    </location>
</feature>
<evidence type="ECO:0000256" key="12">
    <source>
        <dbReference type="SAM" id="Phobius"/>
    </source>
</evidence>
<evidence type="ECO:0000256" key="3">
    <source>
        <dbReference type="ARBA" id="ARBA00021242"/>
    </source>
</evidence>
<sequence>MMNSYDSAFLVLISACGLLTWQQYHKKNETSPDEKALTQLNAVTPRAKAEASQFTRLFLAVYSLVMASDWLQGPYVYSLYKDQFGLQERIVGLLFVTGFLSGAISGYFVGQFADKHGRRTACLIFCVTYSVSCFSTLVPSLPVLFFGRVFGGLSTSVMYSAFESWMVTEFHKRRIDQAGTSLSSMFGIMTTLNSIVAILSGVFSEWLVEVTHTKRAPFMASAGLLTIAFWIIWAYWSENYGDSHDVDPNPANLTPQLPPAQSILKTIITDKRILTLGLASCFFEGSMYLFVFFWTPALKAASNASTLSLPLGMIFASFMASVMLGSLLFNLLISKYQLLSPSRLLTIIFAMASSSLLTPLLTRNECLTFWSFCVFELCVGMYWPSVGYLKGRFVEDGVRARVYGMLRIPLNVFVVVALGVMREGEAYRNAVFLKREDRTLSVDGGVEKAGLSPVMELGAKSA</sequence>
<dbReference type="InterPro" id="IPR036259">
    <property type="entry name" value="MFS_trans_sf"/>
</dbReference>
<feature type="chain" id="PRO_5034049663" description="Molybdate-anion transporter" evidence="13">
    <location>
        <begin position="23"/>
        <end position="462"/>
    </location>
</feature>
<dbReference type="SUPFAM" id="SSF103473">
    <property type="entry name" value="MFS general substrate transporter"/>
    <property type="match status" value="1"/>
</dbReference>
<keyword evidence="4" id="KW-0813">Transport</keyword>
<protein>
    <recommendedName>
        <fullName evidence="3">Molybdate-anion transporter</fullName>
    </recommendedName>
    <alternativeName>
        <fullName evidence="10">Major facilitator superfamily domain-containing protein 5</fullName>
    </alternativeName>
    <alternativeName>
        <fullName evidence="11">Molybdate transporter 2 homolog</fullName>
    </alternativeName>
</protein>
<feature type="transmembrane region" description="Helical" evidence="12">
    <location>
        <begin position="367"/>
        <end position="389"/>
    </location>
</feature>
<evidence type="ECO:0000256" key="1">
    <source>
        <dbReference type="ARBA" id="ARBA00003019"/>
    </source>
</evidence>
<proteinExistence type="predicted"/>
<evidence type="ECO:0000256" key="11">
    <source>
        <dbReference type="ARBA" id="ARBA00032555"/>
    </source>
</evidence>
<keyword evidence="8" id="KW-0406">Ion transport</keyword>
<dbReference type="PANTHER" id="PTHR23516">
    <property type="entry name" value="SAM (S-ADENOSYL METHIONINE) TRANSPORTER"/>
    <property type="match status" value="1"/>
</dbReference>
<reference evidence="14 15" key="1">
    <citation type="submission" date="2018-05" db="EMBL/GenBank/DDBJ databases">
        <title>Genome sequencing and assembly of the regulated plant pathogen Lachnellula willkommii and related sister species for the development of diagnostic species identification markers.</title>
        <authorList>
            <person name="Giroux E."/>
            <person name="Bilodeau G."/>
        </authorList>
    </citation>
    <scope>NUCLEOTIDE SEQUENCE [LARGE SCALE GENOMIC DNA]</scope>
    <source>
        <strain evidence="14 15">CBS 160.35</strain>
    </source>
</reference>
<feature type="signal peptide" evidence="13">
    <location>
        <begin position="1"/>
        <end position="22"/>
    </location>
</feature>
<gene>
    <name evidence="14" type="primary">mfsd5_0</name>
    <name evidence="14" type="ORF">LOCC1_G003731</name>
</gene>
<comment type="function">
    <text evidence="1">Mediates high-affinity intracellular uptake of the rare oligo-element molybdenum.</text>
</comment>
<dbReference type="PANTHER" id="PTHR23516:SF1">
    <property type="entry name" value="MOLYBDATE-ANION TRANSPORTER"/>
    <property type="match status" value="1"/>
</dbReference>
<keyword evidence="13" id="KW-0732">Signal</keyword>
<dbReference type="GO" id="GO:0015098">
    <property type="term" value="F:molybdate ion transmembrane transporter activity"/>
    <property type="evidence" value="ECO:0007669"/>
    <property type="project" value="InterPro"/>
</dbReference>
<evidence type="ECO:0000256" key="7">
    <source>
        <dbReference type="ARBA" id="ARBA00022989"/>
    </source>
</evidence>
<name>A0A8H8RSN8_9HELO</name>
<dbReference type="Proteomes" id="UP000443090">
    <property type="component" value="Unassembled WGS sequence"/>
</dbReference>
<keyword evidence="6 12" id="KW-0812">Transmembrane</keyword>
<keyword evidence="5" id="KW-1003">Cell membrane</keyword>
<keyword evidence="7 12" id="KW-1133">Transmembrane helix</keyword>
<dbReference type="OrthoDB" id="263957at2759"/>
<feature type="transmembrane region" description="Helical" evidence="12">
    <location>
        <begin position="144"/>
        <end position="162"/>
    </location>
</feature>
<evidence type="ECO:0000256" key="8">
    <source>
        <dbReference type="ARBA" id="ARBA00023065"/>
    </source>
</evidence>
<evidence type="ECO:0000256" key="2">
    <source>
        <dbReference type="ARBA" id="ARBA00004651"/>
    </source>
</evidence>
<feature type="transmembrane region" description="Helical" evidence="12">
    <location>
        <begin position="182"/>
        <end position="204"/>
    </location>
</feature>
<keyword evidence="15" id="KW-1185">Reference proteome</keyword>
<accession>A0A8H8RSN8</accession>
<feature type="transmembrane region" description="Helical" evidence="12">
    <location>
        <begin position="401"/>
        <end position="421"/>
    </location>
</feature>
<dbReference type="Gene3D" id="1.20.1250.20">
    <property type="entry name" value="MFS general substrate transporter like domains"/>
    <property type="match status" value="1"/>
</dbReference>
<evidence type="ECO:0000256" key="9">
    <source>
        <dbReference type="ARBA" id="ARBA00023136"/>
    </source>
</evidence>
<dbReference type="AlphaFoldDB" id="A0A8H8RSN8"/>
<comment type="caution">
    <text evidence="14">The sequence shown here is derived from an EMBL/GenBank/DDBJ whole genome shotgun (WGS) entry which is preliminary data.</text>
</comment>
<feature type="transmembrane region" description="Helical" evidence="12">
    <location>
        <begin position="307"/>
        <end position="332"/>
    </location>
</feature>
<evidence type="ECO:0000256" key="6">
    <source>
        <dbReference type="ARBA" id="ARBA00022692"/>
    </source>
</evidence>
<feature type="transmembrane region" description="Helical" evidence="12">
    <location>
        <begin position="216"/>
        <end position="236"/>
    </location>
</feature>
<keyword evidence="9 12" id="KW-0472">Membrane</keyword>
<organism evidence="14 15">
    <name type="scientific">Lachnellula occidentalis</name>
    <dbReference type="NCBI Taxonomy" id="215460"/>
    <lineage>
        <taxon>Eukaryota</taxon>
        <taxon>Fungi</taxon>
        <taxon>Dikarya</taxon>
        <taxon>Ascomycota</taxon>
        <taxon>Pezizomycotina</taxon>
        <taxon>Leotiomycetes</taxon>
        <taxon>Helotiales</taxon>
        <taxon>Lachnaceae</taxon>
        <taxon>Lachnellula</taxon>
    </lineage>
</organism>
<dbReference type="InterPro" id="IPR008509">
    <property type="entry name" value="MOT2/MFSD5"/>
</dbReference>